<protein>
    <submittedName>
        <fullName evidence="1">Uncharacterized protein</fullName>
    </submittedName>
</protein>
<proteinExistence type="predicted"/>
<accession>A0A6P0C3J0</accession>
<dbReference type="AlphaFoldDB" id="A0A6P0C3J0"/>
<evidence type="ECO:0000313" key="2">
    <source>
        <dbReference type="Proteomes" id="UP000471409"/>
    </source>
</evidence>
<dbReference type="Proteomes" id="UP000471409">
    <property type="component" value="Unassembled WGS sequence"/>
</dbReference>
<organism evidence="1 2">
    <name type="scientific">Rhizobium leguminosarum</name>
    <dbReference type="NCBI Taxonomy" id="384"/>
    <lineage>
        <taxon>Bacteria</taxon>
        <taxon>Pseudomonadati</taxon>
        <taxon>Pseudomonadota</taxon>
        <taxon>Alphaproteobacteria</taxon>
        <taxon>Hyphomicrobiales</taxon>
        <taxon>Rhizobiaceae</taxon>
        <taxon>Rhizobium/Agrobacterium group</taxon>
        <taxon>Rhizobium</taxon>
    </lineage>
</organism>
<dbReference type="RefSeq" id="WP_028744344.1">
    <property type="nucleotide sequence ID" value="NZ_WXXP01000052.1"/>
</dbReference>
<sequence length="83" mass="9026">MTGKGEAVAFRVELAQGLDSVEHQIVSLTLAAGGFLPRQHRDEWIAWSYPATSAIQVLPKPVAIGFEIKHKGDVPGYIERKAA</sequence>
<gene>
    <name evidence="1" type="ORF">GUK36_36805</name>
</gene>
<dbReference type="EMBL" id="WXXP01000052">
    <property type="protein sequence ID" value="NEK54848.1"/>
    <property type="molecule type" value="Genomic_DNA"/>
</dbReference>
<evidence type="ECO:0000313" key="1">
    <source>
        <dbReference type="EMBL" id="NEK54848.1"/>
    </source>
</evidence>
<reference evidence="1 2" key="1">
    <citation type="submission" date="2020-01" db="EMBL/GenBank/DDBJ databases">
        <title>Rhizobium genotypes associated with high levels of biological nitrogen fixation by grain legumes in a temperate-maritime cropping system.</title>
        <authorList>
            <person name="Maluk M."/>
            <person name="Francesc Ferrando Molina F."/>
            <person name="Lopez Del Egido L."/>
            <person name="Lafos M."/>
            <person name="Langarica-Fuentes A."/>
            <person name="Gebre Yohannes G."/>
            <person name="Young M.W."/>
            <person name="Martin P."/>
            <person name="Gantlett R."/>
            <person name="Kenicer G."/>
            <person name="Hawes C."/>
            <person name="Begg G.S."/>
            <person name="Quilliam R.S."/>
            <person name="Squire G.R."/>
            <person name="Poole P.S."/>
            <person name="Young P.W."/>
            <person name="Iannetta P.M."/>
            <person name="James E.K."/>
        </authorList>
    </citation>
    <scope>NUCLEOTIDE SEQUENCE [LARGE SCALE GENOMIC DNA]</scope>
    <source>
        <strain evidence="1 2">JHI944</strain>
    </source>
</reference>
<comment type="caution">
    <text evidence="1">The sequence shown here is derived from an EMBL/GenBank/DDBJ whole genome shotgun (WGS) entry which is preliminary data.</text>
</comment>
<name>A0A6P0C3J0_RHILE</name>